<evidence type="ECO:0000313" key="2">
    <source>
        <dbReference type="Proteomes" id="UP000007518"/>
    </source>
</evidence>
<keyword evidence="2" id="KW-1185">Reference proteome</keyword>
<dbReference type="KEGG" id="vg:14698257"/>
<evidence type="ECO:0000313" key="1">
    <source>
        <dbReference type="EMBL" id="AFA44892.1"/>
    </source>
</evidence>
<dbReference type="EMBL" id="JQ066768">
    <property type="protein sequence ID" value="AFA44892.1"/>
    <property type="molecule type" value="Genomic_DNA"/>
</dbReference>
<dbReference type="GeneID" id="14698257"/>
<name>H6WBQ5_9CAUD</name>
<dbReference type="Proteomes" id="UP000007518">
    <property type="component" value="Segment"/>
</dbReference>
<sequence length="95" mass="10405">MRLLSRLILALIPRAVLAEVLDRAVADDLSEIRRRAEVLTFRIGAVERQVGQLQRALFRRRAAAVDDATFADGAPEGAMFGPLVPGKPVWRGNGI</sequence>
<protein>
    <submittedName>
        <fullName evidence="1">Uncharacterized protein</fullName>
    </submittedName>
</protein>
<accession>H6WBQ5</accession>
<gene>
    <name evidence="1" type="ORF">RcapNL_00052</name>
</gene>
<reference evidence="1 2" key="1">
    <citation type="submission" date="2011-11" db="EMBL/GenBank/DDBJ databases">
        <authorList>
            <person name="Hynes A.P."/>
            <person name="Lang A.S."/>
        </authorList>
    </citation>
    <scope>NUCLEOTIDE SEQUENCE [LARGE SCALE GENOMIC DNA]</scope>
</reference>
<dbReference type="RefSeq" id="YP_007518434.1">
    <property type="nucleotide sequence ID" value="NC_020489.1"/>
</dbReference>
<proteinExistence type="predicted"/>
<organism evidence="1 2">
    <name type="scientific">Rhodobacter phage RcapNL</name>
    <dbReference type="NCBI Taxonomy" id="1131316"/>
    <lineage>
        <taxon>Viruses</taxon>
        <taxon>Duplodnaviria</taxon>
        <taxon>Heunggongvirae</taxon>
        <taxon>Uroviricota</taxon>
        <taxon>Caudoviricetes</taxon>
        <taxon>Capnelvirus</taxon>
        <taxon>Capnelvirus RcapNL</taxon>
    </lineage>
</organism>